<feature type="chain" id="PRO_5013594063" evidence="1">
    <location>
        <begin position="17"/>
        <end position="73"/>
    </location>
</feature>
<keyword evidence="3" id="KW-1185">Reference proteome</keyword>
<dbReference type="Proteomes" id="UP000231279">
    <property type="component" value="Unassembled WGS sequence"/>
</dbReference>
<keyword evidence="1" id="KW-0732">Signal</keyword>
<accession>A0A2G9GWW2</accession>
<feature type="signal peptide" evidence="1">
    <location>
        <begin position="1"/>
        <end position="16"/>
    </location>
</feature>
<proteinExistence type="predicted"/>
<dbReference type="AlphaFoldDB" id="A0A2G9GWW2"/>
<evidence type="ECO:0000313" key="3">
    <source>
        <dbReference type="Proteomes" id="UP000231279"/>
    </source>
</evidence>
<protein>
    <submittedName>
        <fullName evidence="2">Uncharacterized protein</fullName>
    </submittedName>
</protein>
<reference evidence="3" key="1">
    <citation type="journal article" date="2018" name="Gigascience">
        <title>Genome assembly of the Pink Ipe (Handroanthus impetiginosus, Bignoniaceae), a highly valued, ecologically keystone Neotropical timber forest tree.</title>
        <authorList>
            <person name="Silva-Junior O.B."/>
            <person name="Grattapaglia D."/>
            <person name="Novaes E."/>
            <person name="Collevatti R.G."/>
        </authorList>
    </citation>
    <scope>NUCLEOTIDE SEQUENCE [LARGE SCALE GENOMIC DNA]</scope>
    <source>
        <strain evidence="3">cv. UFG-1</strain>
    </source>
</reference>
<organism evidence="2 3">
    <name type="scientific">Handroanthus impetiginosus</name>
    <dbReference type="NCBI Taxonomy" id="429701"/>
    <lineage>
        <taxon>Eukaryota</taxon>
        <taxon>Viridiplantae</taxon>
        <taxon>Streptophyta</taxon>
        <taxon>Embryophyta</taxon>
        <taxon>Tracheophyta</taxon>
        <taxon>Spermatophyta</taxon>
        <taxon>Magnoliopsida</taxon>
        <taxon>eudicotyledons</taxon>
        <taxon>Gunneridae</taxon>
        <taxon>Pentapetalae</taxon>
        <taxon>asterids</taxon>
        <taxon>lamiids</taxon>
        <taxon>Lamiales</taxon>
        <taxon>Bignoniaceae</taxon>
        <taxon>Crescentiina</taxon>
        <taxon>Tabebuia alliance</taxon>
        <taxon>Handroanthus</taxon>
    </lineage>
</organism>
<sequence>MVLSLFFHSFLELRTADHCISPNCRSSYKQPLCGSIKLWEDRGRVKPENSAFHSMVFFVYHLSYGSVLFSLYS</sequence>
<gene>
    <name evidence="2" type="ORF">CDL12_17718</name>
</gene>
<evidence type="ECO:0000313" key="2">
    <source>
        <dbReference type="EMBL" id="PIN09695.1"/>
    </source>
</evidence>
<evidence type="ECO:0000256" key="1">
    <source>
        <dbReference type="SAM" id="SignalP"/>
    </source>
</evidence>
<dbReference type="EMBL" id="NKXS01003463">
    <property type="protein sequence ID" value="PIN09695.1"/>
    <property type="molecule type" value="Genomic_DNA"/>
</dbReference>
<name>A0A2G9GWW2_9LAMI</name>
<comment type="caution">
    <text evidence="2">The sequence shown here is derived from an EMBL/GenBank/DDBJ whole genome shotgun (WGS) entry which is preliminary data.</text>
</comment>